<dbReference type="AlphaFoldDB" id="A0AAV1DBK3"/>
<evidence type="ECO:0000313" key="10">
    <source>
        <dbReference type="EMBL" id="CAI9105265.1"/>
    </source>
</evidence>
<name>A0AAV1DBK3_OLDCO</name>
<keyword evidence="3 8" id="KW-0812">Transmembrane</keyword>
<protein>
    <submittedName>
        <fullName evidence="10">OLC1v1004153C1</fullName>
    </submittedName>
</protein>
<keyword evidence="5" id="KW-0677">Repeat</keyword>
<dbReference type="InterPro" id="IPR001611">
    <property type="entry name" value="Leu-rich_rpt"/>
</dbReference>
<dbReference type="SUPFAM" id="SSF52058">
    <property type="entry name" value="L domain-like"/>
    <property type="match status" value="1"/>
</dbReference>
<dbReference type="Pfam" id="PF13855">
    <property type="entry name" value="LRR_8"/>
    <property type="match status" value="1"/>
</dbReference>
<keyword evidence="7 8" id="KW-0472">Membrane</keyword>
<keyword evidence="4" id="KW-0732">Signal</keyword>
<evidence type="ECO:0000256" key="8">
    <source>
        <dbReference type="SAM" id="Phobius"/>
    </source>
</evidence>
<organism evidence="10 11">
    <name type="scientific">Oldenlandia corymbosa var. corymbosa</name>
    <dbReference type="NCBI Taxonomy" id="529605"/>
    <lineage>
        <taxon>Eukaryota</taxon>
        <taxon>Viridiplantae</taxon>
        <taxon>Streptophyta</taxon>
        <taxon>Embryophyta</taxon>
        <taxon>Tracheophyta</taxon>
        <taxon>Spermatophyta</taxon>
        <taxon>Magnoliopsida</taxon>
        <taxon>eudicotyledons</taxon>
        <taxon>Gunneridae</taxon>
        <taxon>Pentapetalae</taxon>
        <taxon>asterids</taxon>
        <taxon>lamiids</taxon>
        <taxon>Gentianales</taxon>
        <taxon>Rubiaceae</taxon>
        <taxon>Rubioideae</taxon>
        <taxon>Spermacoceae</taxon>
        <taxon>Hedyotis-Oldenlandia complex</taxon>
        <taxon>Oldenlandia</taxon>
    </lineage>
</organism>
<keyword evidence="2" id="KW-0433">Leucine-rich repeat</keyword>
<evidence type="ECO:0000256" key="6">
    <source>
        <dbReference type="ARBA" id="ARBA00022989"/>
    </source>
</evidence>
<feature type="domain" description="Malectin-like" evidence="9">
    <location>
        <begin position="76"/>
        <end position="393"/>
    </location>
</feature>
<evidence type="ECO:0000259" key="9">
    <source>
        <dbReference type="Pfam" id="PF12819"/>
    </source>
</evidence>
<feature type="transmembrane region" description="Helical" evidence="8">
    <location>
        <begin position="50"/>
        <end position="69"/>
    </location>
</feature>
<dbReference type="Gene3D" id="3.80.10.10">
    <property type="entry name" value="Ribonuclease Inhibitor"/>
    <property type="match status" value="1"/>
</dbReference>
<evidence type="ECO:0000256" key="7">
    <source>
        <dbReference type="ARBA" id="ARBA00023136"/>
    </source>
</evidence>
<keyword evidence="6 8" id="KW-1133">Transmembrane helix</keyword>
<evidence type="ECO:0000256" key="4">
    <source>
        <dbReference type="ARBA" id="ARBA00022729"/>
    </source>
</evidence>
<gene>
    <name evidence="10" type="ORF">OLC1_LOCUS14002</name>
</gene>
<evidence type="ECO:0000313" key="11">
    <source>
        <dbReference type="Proteomes" id="UP001161247"/>
    </source>
</evidence>
<dbReference type="EMBL" id="OX459122">
    <property type="protein sequence ID" value="CAI9105265.1"/>
    <property type="molecule type" value="Genomic_DNA"/>
</dbReference>
<evidence type="ECO:0000256" key="1">
    <source>
        <dbReference type="ARBA" id="ARBA00004167"/>
    </source>
</evidence>
<keyword evidence="11" id="KW-1185">Reference proteome</keyword>
<evidence type="ECO:0000256" key="3">
    <source>
        <dbReference type="ARBA" id="ARBA00022692"/>
    </source>
</evidence>
<dbReference type="InterPro" id="IPR024788">
    <property type="entry name" value="Malectin-like_Carb-bd_dom"/>
</dbReference>
<dbReference type="PANTHER" id="PTHR45631:SF44">
    <property type="entry name" value="CARBOHYDRATE-BINDING PROTEIN OF THE ER PROTEIN"/>
    <property type="match status" value="1"/>
</dbReference>
<evidence type="ECO:0000256" key="2">
    <source>
        <dbReference type="ARBA" id="ARBA00022614"/>
    </source>
</evidence>
<dbReference type="Pfam" id="PF12819">
    <property type="entry name" value="Malectin_like"/>
    <property type="match status" value="1"/>
</dbReference>
<accession>A0AAV1DBK3</accession>
<dbReference type="FunFam" id="3.80.10.10:FF:000129">
    <property type="entry name" value="Leucine-rich repeat receptor-like kinase"/>
    <property type="match status" value="1"/>
</dbReference>
<dbReference type="Proteomes" id="UP001161247">
    <property type="component" value="Chromosome 5"/>
</dbReference>
<feature type="transmembrane region" description="Helical" evidence="8">
    <location>
        <begin position="561"/>
        <end position="585"/>
    </location>
</feature>
<evidence type="ECO:0000256" key="5">
    <source>
        <dbReference type="ARBA" id="ARBA00022737"/>
    </source>
</evidence>
<dbReference type="GO" id="GO:0016020">
    <property type="term" value="C:membrane"/>
    <property type="evidence" value="ECO:0007669"/>
    <property type="project" value="UniProtKB-SubCell"/>
</dbReference>
<sequence length="653" mass="70625">MSFSLCHQIATINIPRNKDFSENYTFYPPSRRVLYFQLASNPSAFMARHLFFLLLFFLIFCISVDFSGADVSSVNIDCGSSSKTYTDENSIVWSGDTDYISNGESKVVQTGNSISHVMDSLRVFTTRRKNCYTIPTTQGVKILARASFYYGNYDQKSSPPSFDLQFDGNNWVTVQTSTDSEVYYEAIYAVNADSTSICVAQTTPGQFPFISALEIRALDPSMYSSMEDGHALFLTRRIAFGANDTIRYSDDSYDRIWKPSPALNGLLAVTNESPTINTADGDYPPEAALAHAVTTPNVSFMIQLPTNFPPTEVPVYMNLYFSEVTELDPTTDTRSFTLYKGQASYSDPISPSFGEFNEIVVSNDTASSNTTFYLRADSGSTLPPLINAMEVFLVSDPLTDGTNSDDVTALALLQTNFDVLQEWGGDPCLPAPYSWEWVNCSSDPTPRITALYLSSFGLSGMLPDLSSMESLQTIDLHNNSLNGPIPDTLGSLRNLKQLNLANNKFSGPIPASLSNNKNLNLVVTGNPDLCTSGTSCKVTPLTPSGSSGNGSSGSKKKSSKLPIILGITIPVFVLIWAVVGFFAILHYKRKSAAVTSVNNTPGQNGGANGANNGGGIDVAAIGKVGLAAFKAYARNDDNNSSDNATSSTNNQSA</sequence>
<proteinExistence type="predicted"/>
<comment type="subcellular location">
    <subcellularLocation>
        <location evidence="1">Membrane</location>
        <topology evidence="1">Single-pass membrane protein</topology>
    </subcellularLocation>
</comment>
<dbReference type="PANTHER" id="PTHR45631">
    <property type="entry name" value="OS07G0107800 PROTEIN-RELATED"/>
    <property type="match status" value="1"/>
</dbReference>
<reference evidence="10" key="1">
    <citation type="submission" date="2023-03" db="EMBL/GenBank/DDBJ databases">
        <authorList>
            <person name="Julca I."/>
        </authorList>
    </citation>
    <scope>NUCLEOTIDE SEQUENCE</scope>
</reference>
<dbReference type="InterPro" id="IPR032675">
    <property type="entry name" value="LRR_dom_sf"/>
</dbReference>